<dbReference type="RefSeq" id="WP_242000631.1">
    <property type="nucleotide sequence ID" value="NZ_SHKR01000013.1"/>
</dbReference>
<sequence>MPRIGTWSSAAGREDYRGKYDAAMRDLPTPAAVRDVSTEYGEVRVYRFTGAPGPAPLVLLPGTSSGTPVWADLLKRLLAITDVYAIDLLGEPGMSAQTKPISSDEDKAAWLDQTLEALPEQRFNLLGLSIGGWTAMNLAVRRPERVATVTALDAVNVYDGIPLGTVLRSLPAAVKWLPRSWRDRFNSYTAGGKPVEQVPVADMIESGMKNYTIRQPQPRRITEEQLAALPMPVLAIIAGRSVMHRPATARSTAERALRTKTVAFYPDASHAISGEYPAEIAADLRAFLLEHP</sequence>
<organism evidence="2 3">
    <name type="scientific">Kribbella rubisoli</name>
    <dbReference type="NCBI Taxonomy" id="3075929"/>
    <lineage>
        <taxon>Bacteria</taxon>
        <taxon>Bacillati</taxon>
        <taxon>Actinomycetota</taxon>
        <taxon>Actinomycetes</taxon>
        <taxon>Propionibacteriales</taxon>
        <taxon>Kribbellaceae</taxon>
        <taxon>Kribbella</taxon>
    </lineage>
</organism>
<dbReference type="SUPFAM" id="SSF53474">
    <property type="entry name" value="alpha/beta-Hydrolases"/>
    <property type="match status" value="1"/>
</dbReference>
<dbReference type="PANTHER" id="PTHR43798:SF33">
    <property type="entry name" value="HYDROLASE, PUTATIVE (AFU_ORTHOLOGUE AFUA_2G14860)-RELATED"/>
    <property type="match status" value="1"/>
</dbReference>
<dbReference type="Pfam" id="PF12697">
    <property type="entry name" value="Abhydrolase_6"/>
    <property type="match status" value="1"/>
</dbReference>
<dbReference type="PANTHER" id="PTHR43798">
    <property type="entry name" value="MONOACYLGLYCEROL LIPASE"/>
    <property type="match status" value="1"/>
</dbReference>
<dbReference type="Gene3D" id="3.40.50.1820">
    <property type="entry name" value="alpha/beta hydrolase"/>
    <property type="match status" value="1"/>
</dbReference>
<comment type="caution">
    <text evidence="2">The sequence shown here is derived from an EMBL/GenBank/DDBJ whole genome shotgun (WGS) entry which is preliminary data.</text>
</comment>
<dbReference type="AlphaFoldDB" id="A0A4Q7WV06"/>
<dbReference type="InterPro" id="IPR000073">
    <property type="entry name" value="AB_hydrolase_1"/>
</dbReference>
<keyword evidence="3" id="KW-1185">Reference proteome</keyword>
<evidence type="ECO:0000313" key="2">
    <source>
        <dbReference type="EMBL" id="RZU14211.1"/>
    </source>
</evidence>
<evidence type="ECO:0000313" key="3">
    <source>
        <dbReference type="Proteomes" id="UP000292027"/>
    </source>
</evidence>
<reference evidence="2 3" key="1">
    <citation type="journal article" date="2015" name="Stand. Genomic Sci.">
        <title>Genomic Encyclopedia of Bacterial and Archaeal Type Strains, Phase III: the genomes of soil and plant-associated and newly described type strains.</title>
        <authorList>
            <person name="Whitman W.B."/>
            <person name="Woyke T."/>
            <person name="Klenk H.P."/>
            <person name="Zhou Y."/>
            <person name="Lilburn T.G."/>
            <person name="Beck B.J."/>
            <person name="De Vos P."/>
            <person name="Vandamme P."/>
            <person name="Eisen J.A."/>
            <person name="Garrity G."/>
            <person name="Hugenholtz P."/>
            <person name="Kyrpides N.C."/>
        </authorList>
    </citation>
    <scope>NUCLEOTIDE SEQUENCE [LARGE SCALE GENOMIC DNA]</scope>
    <source>
        <strain evidence="2 3">VKM Ac-2540</strain>
    </source>
</reference>
<name>A0A4Q7WV06_9ACTN</name>
<feature type="domain" description="AB hydrolase-1" evidence="1">
    <location>
        <begin position="57"/>
        <end position="282"/>
    </location>
</feature>
<accession>A0A4Q7WV06</accession>
<gene>
    <name evidence="2" type="ORF">EV645_5077</name>
</gene>
<dbReference type="Proteomes" id="UP000292027">
    <property type="component" value="Unassembled WGS sequence"/>
</dbReference>
<dbReference type="InterPro" id="IPR050266">
    <property type="entry name" value="AB_hydrolase_sf"/>
</dbReference>
<dbReference type="GO" id="GO:0003824">
    <property type="term" value="F:catalytic activity"/>
    <property type="evidence" value="ECO:0007669"/>
    <property type="project" value="UniProtKB-ARBA"/>
</dbReference>
<dbReference type="InterPro" id="IPR029058">
    <property type="entry name" value="AB_hydrolase_fold"/>
</dbReference>
<dbReference type="EMBL" id="SHKR01000013">
    <property type="protein sequence ID" value="RZU14211.1"/>
    <property type="molecule type" value="Genomic_DNA"/>
</dbReference>
<dbReference type="GO" id="GO:0016020">
    <property type="term" value="C:membrane"/>
    <property type="evidence" value="ECO:0007669"/>
    <property type="project" value="TreeGrafter"/>
</dbReference>
<proteinExistence type="predicted"/>
<evidence type="ECO:0000259" key="1">
    <source>
        <dbReference type="Pfam" id="PF12697"/>
    </source>
</evidence>
<protein>
    <submittedName>
        <fullName evidence="2">Pimeloyl-ACP methyl ester carboxylesterase</fullName>
    </submittedName>
</protein>